<sequence length="150" mass="17112">MYDFQYFNETKLVYSARGNSSWELARQLDTQTETGYGGKNTGVAFLKDTEGADGVNIRFCSHRDTVGGNDDRSCKHDACNHAMAVMTFQFKALEFVDFHSCSWTQGVGEPPQIRYHSYWEVLCWISKTAISEKENVGEMKKSFFCTMKPD</sequence>
<protein>
    <recommendedName>
        <fullName evidence="3">SWIM-type domain-containing protein</fullName>
    </recommendedName>
</protein>
<organism evidence="1 2">
    <name type="scientific">Daphnia magna</name>
    <dbReference type="NCBI Taxonomy" id="35525"/>
    <lineage>
        <taxon>Eukaryota</taxon>
        <taxon>Metazoa</taxon>
        <taxon>Ecdysozoa</taxon>
        <taxon>Arthropoda</taxon>
        <taxon>Crustacea</taxon>
        <taxon>Branchiopoda</taxon>
        <taxon>Diplostraca</taxon>
        <taxon>Cladocera</taxon>
        <taxon>Anomopoda</taxon>
        <taxon>Daphniidae</taxon>
        <taxon>Daphnia</taxon>
    </lineage>
</organism>
<comment type="caution">
    <text evidence="1">The sequence shown here is derived from an EMBL/GenBank/DDBJ whole genome shotgun (WGS) entry which is preliminary data.</text>
</comment>
<name>A0ABR0B3W1_9CRUS</name>
<proteinExistence type="predicted"/>
<accession>A0ABR0B3W1</accession>
<keyword evidence="2" id="KW-1185">Reference proteome</keyword>
<gene>
    <name evidence="1" type="ORF">OUZ56_028443</name>
</gene>
<evidence type="ECO:0000313" key="1">
    <source>
        <dbReference type="EMBL" id="KAK4036384.1"/>
    </source>
</evidence>
<evidence type="ECO:0000313" key="2">
    <source>
        <dbReference type="Proteomes" id="UP001234178"/>
    </source>
</evidence>
<dbReference type="Proteomes" id="UP001234178">
    <property type="component" value="Unassembled WGS sequence"/>
</dbReference>
<reference evidence="1 2" key="1">
    <citation type="journal article" date="2023" name="Nucleic Acids Res.">
        <title>The hologenome of Daphnia magna reveals possible DNA methylation and microbiome-mediated evolution of the host genome.</title>
        <authorList>
            <person name="Chaturvedi A."/>
            <person name="Li X."/>
            <person name="Dhandapani V."/>
            <person name="Marshall H."/>
            <person name="Kissane S."/>
            <person name="Cuenca-Cambronero M."/>
            <person name="Asole G."/>
            <person name="Calvet F."/>
            <person name="Ruiz-Romero M."/>
            <person name="Marangio P."/>
            <person name="Guigo R."/>
            <person name="Rago D."/>
            <person name="Mirbahai L."/>
            <person name="Eastwood N."/>
            <person name="Colbourne J.K."/>
            <person name="Zhou J."/>
            <person name="Mallon E."/>
            <person name="Orsini L."/>
        </authorList>
    </citation>
    <scope>NUCLEOTIDE SEQUENCE [LARGE SCALE GENOMIC DNA]</scope>
    <source>
        <strain evidence="1">LRV0_1</strain>
    </source>
</reference>
<dbReference type="EMBL" id="JAOYFB010000040">
    <property type="protein sequence ID" value="KAK4036384.1"/>
    <property type="molecule type" value="Genomic_DNA"/>
</dbReference>
<evidence type="ECO:0008006" key="3">
    <source>
        <dbReference type="Google" id="ProtNLM"/>
    </source>
</evidence>